<gene>
    <name evidence="13" type="ORF">KQX54_017023</name>
</gene>
<feature type="transmembrane region" description="Helical" evidence="10">
    <location>
        <begin position="105"/>
        <end position="126"/>
    </location>
</feature>
<dbReference type="Pfam" id="PF00005">
    <property type="entry name" value="ABC_tran"/>
    <property type="match status" value="2"/>
</dbReference>
<comment type="caution">
    <text evidence="13">The sequence shown here is derived from an EMBL/GenBank/DDBJ whole genome shotgun (WGS) entry which is preliminary data.</text>
</comment>
<dbReference type="FunFam" id="1.20.1560.10:FF:000006">
    <property type="entry name" value="ATP-binding cassette, sub-family C (CFTR/MRP), member 9"/>
    <property type="match status" value="1"/>
</dbReference>
<feature type="transmembrane region" description="Helical" evidence="10">
    <location>
        <begin position="560"/>
        <end position="587"/>
    </location>
</feature>
<feature type="transmembrane region" description="Helical" evidence="10">
    <location>
        <begin position="181"/>
        <end position="206"/>
    </location>
</feature>
<evidence type="ECO:0000259" key="12">
    <source>
        <dbReference type="PROSITE" id="PS50929"/>
    </source>
</evidence>
<dbReference type="PROSITE" id="PS50929">
    <property type="entry name" value="ABC_TM1F"/>
    <property type="match status" value="2"/>
</dbReference>
<feature type="transmembrane region" description="Helical" evidence="10">
    <location>
        <begin position="78"/>
        <end position="99"/>
    </location>
</feature>
<proteinExistence type="predicted"/>
<reference evidence="13 14" key="1">
    <citation type="journal article" date="2021" name="J. Hered.">
        <title>A chromosome-level genome assembly of the parasitoid wasp, Cotesia glomerata (Hymenoptera: Braconidae).</title>
        <authorList>
            <person name="Pinto B.J."/>
            <person name="Weis J.J."/>
            <person name="Gamble T."/>
            <person name="Ode P.J."/>
            <person name="Paul R."/>
            <person name="Zaspel J.M."/>
        </authorList>
    </citation>
    <scope>NUCLEOTIDE SEQUENCE [LARGE SCALE GENOMIC DNA]</scope>
    <source>
        <strain evidence="13">CgM1</strain>
    </source>
</reference>
<evidence type="ECO:0000256" key="1">
    <source>
        <dbReference type="ARBA" id="ARBA00004141"/>
    </source>
</evidence>
<name>A0AAV7IZE9_COTGL</name>
<feature type="transmembrane region" description="Helical" evidence="10">
    <location>
        <begin position="481"/>
        <end position="499"/>
    </location>
</feature>
<dbReference type="InterPro" id="IPR050173">
    <property type="entry name" value="ABC_transporter_C-like"/>
</dbReference>
<dbReference type="FunFam" id="1.20.1560.10:FF:000013">
    <property type="entry name" value="ABC transporter C family member 2"/>
    <property type="match status" value="1"/>
</dbReference>
<feature type="transmembrane region" description="Helical" evidence="10">
    <location>
        <begin position="1457"/>
        <end position="1477"/>
    </location>
</feature>
<dbReference type="Gene3D" id="3.40.50.300">
    <property type="entry name" value="P-loop containing nucleotide triphosphate hydrolases"/>
    <property type="match status" value="2"/>
</dbReference>
<feature type="domain" description="ABC transmembrane type-1" evidence="12">
    <location>
        <begin position="1197"/>
        <end position="1485"/>
    </location>
</feature>
<dbReference type="SMART" id="SM00382">
    <property type="entry name" value="AAA"/>
    <property type="match status" value="2"/>
</dbReference>
<evidence type="ECO:0000256" key="9">
    <source>
        <dbReference type="SAM" id="MobiDB-lite"/>
    </source>
</evidence>
<feature type="transmembrane region" description="Helical" evidence="10">
    <location>
        <begin position="360"/>
        <end position="377"/>
    </location>
</feature>
<feature type="transmembrane region" description="Helical" evidence="10">
    <location>
        <begin position="1238"/>
        <end position="1257"/>
    </location>
</feature>
<keyword evidence="6" id="KW-0067">ATP-binding</keyword>
<dbReference type="InterPro" id="IPR017871">
    <property type="entry name" value="ABC_transporter-like_CS"/>
</dbReference>
<dbReference type="PROSITE" id="PS50893">
    <property type="entry name" value="ABC_TRANSPORTER_2"/>
    <property type="match status" value="2"/>
</dbReference>
<dbReference type="Proteomes" id="UP000826195">
    <property type="component" value="Unassembled WGS sequence"/>
</dbReference>
<dbReference type="GO" id="GO:0005524">
    <property type="term" value="F:ATP binding"/>
    <property type="evidence" value="ECO:0007669"/>
    <property type="project" value="UniProtKB-KW"/>
</dbReference>
<evidence type="ECO:0000256" key="10">
    <source>
        <dbReference type="SAM" id="Phobius"/>
    </source>
</evidence>
<dbReference type="CDD" id="cd18602">
    <property type="entry name" value="ABC_6TM_SUR1_D2_like"/>
    <property type="match status" value="1"/>
</dbReference>
<dbReference type="PROSITE" id="PS00211">
    <property type="entry name" value="ABC_TRANSPORTER_1"/>
    <property type="match status" value="2"/>
</dbReference>
<feature type="domain" description="ABC transmembrane type-1" evidence="12">
    <location>
        <begin position="304"/>
        <end position="623"/>
    </location>
</feature>
<dbReference type="SUPFAM" id="SSF52540">
    <property type="entry name" value="P-loop containing nucleoside triphosphate hydrolases"/>
    <property type="match status" value="2"/>
</dbReference>
<dbReference type="InterPro" id="IPR011527">
    <property type="entry name" value="ABC1_TM_dom"/>
</dbReference>
<dbReference type="InterPro" id="IPR003439">
    <property type="entry name" value="ABC_transporter-like_ATP-bd"/>
</dbReference>
<dbReference type="PANTHER" id="PTHR24223:SF461">
    <property type="entry name" value="ATP-BINDING CASSETTE SUB-FAMILY C MEMBER SUR"/>
    <property type="match status" value="1"/>
</dbReference>
<sequence>MGLCEKTAFLRLLPTSGWQMLWTWNASNGTTIRMTTSASSKYDCMVELVNLAVVTLSLLAAVSLIAKYKFTDHRVCSGLLPWHNLRSVLSLLLIIVVVLEFSEAVIDQVPLCQGISLVTVVACWILHRQTEIRDGLGLAVTGGIFITIAVARLWRLLHLTRMVILKYFNFSNDLTINHVRMISTIGTSSLCGLLACVDSWSLYLIVKKSKHYDVRGPGSTHRVSYKHSYAVLLSKLTFHWIVGLLSRGYRAPLDLNDLGDLPEQETTVIQFDKFRRIYEDQKNERSKPSLWKCYWRRVWVSFCIGGLLKLFGDASTLVGPVAISKIIDYVEVLQNSTRKKSFATYAGGNYITMEQLMDNGYFLGVVIFMATILQSTLSQASTHFVNVEGIRLRTALQALIYHKSLRLYSWGFLEEEIGKTGDNDKDNNLRSGADIGTLTNLMAEDAYNVMSFFWIGHYVWAIPLKIGVIIFLLYIKLGISAIVGAVCCILIVTPMQLLLGKKMSRNLKSIAEKSDARLKLLNEVLQGIRLVKLRAWEVVFEKKISTSRDEELTLLDKDSIYWGFITFLTHASSVLMTLFTFGVYFWLEETHLDAGNVFASLALFSQLTVPLFIFPVIVPIILNAIISTKRLEDFLSLPEVADVVPNTRENYLENNDHRTSMVTVSSDEEKNLQSIATFGTLGNITEDDEDRQAFQVLSTYEASSSDTVFEKDPEPMKPAVLYIKGVFSLGEDTHLQIDDLVIPREKLTLIVGKTGSGKTSLISAMLGEIPQLRGQVSWSRDTHLAYVPQRPWLLNTSLRENIVFGSMYSRTRYRNVLKACALQPDVEILPGKDMTRIGEKGINLSGGQKQRIAIARAIYSDADTVIFDDPLSALDQQVGQHIFDQAIQKLLLRKGRTVIMVTHRLELLRAAHHVVSMENCQVRAMGMMSSIELTDPQLVEEWREAARRRLDISVQDQTVPKTAKDRWSLVRLVSRIAGISVKHRHASDGSWITDQDAHVSPPAFVPLRLRKSMMLGSRYLAHDLTDLPVADEWGVVRKRTRKHRMASRATSLQPAKHPPPVLRQSSTPTMLETHHIIPRKRHHTVDSGQNGVLRQFFSGRILAADEVNKDRKGLKRLMSTSSSKTNPEWEHYTENKSIRRLLSTESGISENLEEEKCTECQELPEVTGIEEDGGLVTTKVWLNYLKAGGITPGLTYLAAALGCQALRVYTDLWLSEWTALGKNPPKSEITMSTHQQTVFYFQMYIILSVSSIILAALNSAAGQWAGTRVREKLHRKAIATVLRAPMIFFEHTPIGRILNRFSADVGVIDKKISTSFQRLTSFALLCGSAIIVNIAISPWFLLAAVPTCLAYFFLQRFYRVSARELQRLEGSTRGPVAAHFSETLTGLPVLRASKQQDRFMDDMIECLDANTNAFLILNTSSRWLGIALDYLGAVVVIASIFAALLSAELYPERVTPALVGLAINYTFLVPIYLNWVVKFISEIEMYMGSVARISAYIKTARENYRENGYVAEESWPEKGEIIFENVSLRYHPDCDAVVNNLNLRIPAGQKLGICGRTASGKSSTVMALFQLLEVSRGRIIIDGIDIKRVSLASLRSRLSAIPQDVIMFSGTVRENLDPLSEHDDEQLWIALELAQMKDVIASHPEGLNLEVREGGENFSSGQLQLLSMARATLRDSAIVVLDEATSALDSSTEKNLLQAVSKTFKDKTVITIAHRVTSLLYCDRVIVFHEGKIVEEGSPKELFHRSTGFFAEMLRASELTEPND</sequence>
<dbReference type="GO" id="GO:0016020">
    <property type="term" value="C:membrane"/>
    <property type="evidence" value="ECO:0007669"/>
    <property type="project" value="UniProtKB-SubCell"/>
</dbReference>
<dbReference type="InterPro" id="IPR036640">
    <property type="entry name" value="ABC1_TM_sf"/>
</dbReference>
<dbReference type="SUPFAM" id="SSF90123">
    <property type="entry name" value="ABC transporter transmembrane region"/>
    <property type="match status" value="2"/>
</dbReference>
<keyword evidence="4" id="KW-0677">Repeat</keyword>
<keyword evidence="14" id="KW-1185">Reference proteome</keyword>
<organism evidence="13 14">
    <name type="scientific">Cotesia glomerata</name>
    <name type="common">Lepidopteran parasitic wasp</name>
    <name type="synonym">Apanteles glomeratus</name>
    <dbReference type="NCBI Taxonomy" id="32391"/>
    <lineage>
        <taxon>Eukaryota</taxon>
        <taxon>Metazoa</taxon>
        <taxon>Ecdysozoa</taxon>
        <taxon>Arthropoda</taxon>
        <taxon>Hexapoda</taxon>
        <taxon>Insecta</taxon>
        <taxon>Pterygota</taxon>
        <taxon>Neoptera</taxon>
        <taxon>Endopterygota</taxon>
        <taxon>Hymenoptera</taxon>
        <taxon>Apocrita</taxon>
        <taxon>Ichneumonoidea</taxon>
        <taxon>Braconidae</taxon>
        <taxon>Microgastrinae</taxon>
        <taxon>Cotesia</taxon>
    </lineage>
</organism>
<dbReference type="Gene3D" id="1.20.1560.10">
    <property type="entry name" value="ABC transporter type 1, transmembrane domain"/>
    <property type="match status" value="2"/>
</dbReference>
<evidence type="ECO:0000256" key="3">
    <source>
        <dbReference type="ARBA" id="ARBA00022692"/>
    </source>
</evidence>
<dbReference type="Pfam" id="PF00664">
    <property type="entry name" value="ABC_membrane"/>
    <property type="match status" value="2"/>
</dbReference>
<dbReference type="FunFam" id="3.40.50.300:FF:000997">
    <property type="entry name" value="Multidrug resistance-associated protein 1"/>
    <property type="match status" value="1"/>
</dbReference>
<evidence type="ECO:0000256" key="5">
    <source>
        <dbReference type="ARBA" id="ARBA00022741"/>
    </source>
</evidence>
<keyword evidence="3 10" id="KW-0812">Transmembrane</keyword>
<evidence type="ECO:0000256" key="2">
    <source>
        <dbReference type="ARBA" id="ARBA00022448"/>
    </source>
</evidence>
<keyword evidence="7 10" id="KW-1133">Transmembrane helix</keyword>
<dbReference type="PANTHER" id="PTHR24223">
    <property type="entry name" value="ATP-BINDING CASSETTE SUB-FAMILY C"/>
    <property type="match status" value="1"/>
</dbReference>
<feature type="domain" description="ABC transporter" evidence="11">
    <location>
        <begin position="720"/>
        <end position="944"/>
    </location>
</feature>
<evidence type="ECO:0000256" key="7">
    <source>
        <dbReference type="ARBA" id="ARBA00022989"/>
    </source>
</evidence>
<dbReference type="CDD" id="cd03244">
    <property type="entry name" value="ABCC_MRP_domain2"/>
    <property type="match status" value="1"/>
</dbReference>
<feature type="transmembrane region" description="Helical" evidence="10">
    <location>
        <begin position="48"/>
        <end position="66"/>
    </location>
</feature>
<keyword evidence="8 10" id="KW-0472">Membrane</keyword>
<evidence type="ECO:0000313" key="14">
    <source>
        <dbReference type="Proteomes" id="UP000826195"/>
    </source>
</evidence>
<feature type="transmembrane region" description="Helical" evidence="10">
    <location>
        <begin position="138"/>
        <end position="157"/>
    </location>
</feature>
<dbReference type="CDD" id="cd18591">
    <property type="entry name" value="ABC_6TM_SUR1_D1_like"/>
    <property type="match status" value="1"/>
</dbReference>
<evidence type="ECO:0000256" key="6">
    <source>
        <dbReference type="ARBA" id="ARBA00022840"/>
    </source>
</evidence>
<feature type="domain" description="ABC transporter" evidence="11">
    <location>
        <begin position="1521"/>
        <end position="1755"/>
    </location>
</feature>
<comment type="subcellular location">
    <subcellularLocation>
        <location evidence="1">Membrane</location>
        <topology evidence="1">Multi-pass membrane protein</topology>
    </subcellularLocation>
</comment>
<dbReference type="InterPro" id="IPR003593">
    <property type="entry name" value="AAA+_ATPase"/>
</dbReference>
<keyword evidence="5" id="KW-0547">Nucleotide-binding</keyword>
<dbReference type="GO" id="GO:0016887">
    <property type="term" value="F:ATP hydrolysis activity"/>
    <property type="evidence" value="ECO:0007669"/>
    <property type="project" value="InterPro"/>
</dbReference>
<protein>
    <recommendedName>
        <fullName evidence="15">ATP-binding cassette sub-family C member Sur</fullName>
    </recommendedName>
</protein>
<feature type="transmembrane region" description="Helical" evidence="10">
    <location>
        <begin position="607"/>
        <end position="626"/>
    </location>
</feature>
<evidence type="ECO:0000259" key="11">
    <source>
        <dbReference type="PROSITE" id="PS50893"/>
    </source>
</evidence>
<dbReference type="FunFam" id="3.40.50.300:FF:000838">
    <property type="entry name" value="ABC multidrug transporter (Eurofung)"/>
    <property type="match status" value="1"/>
</dbReference>
<feature type="transmembrane region" description="Helical" evidence="10">
    <location>
        <begin position="1322"/>
        <end position="1354"/>
    </location>
</feature>
<evidence type="ECO:0000256" key="8">
    <source>
        <dbReference type="ARBA" id="ARBA00023136"/>
    </source>
</evidence>
<dbReference type="GO" id="GO:0140359">
    <property type="term" value="F:ABC-type transporter activity"/>
    <property type="evidence" value="ECO:0007669"/>
    <property type="project" value="InterPro"/>
</dbReference>
<evidence type="ECO:0000313" key="13">
    <source>
        <dbReference type="EMBL" id="KAH0561478.1"/>
    </source>
</evidence>
<feature type="transmembrane region" description="Helical" evidence="10">
    <location>
        <begin position="452"/>
        <end position="475"/>
    </location>
</feature>
<accession>A0AAV7IZE9</accession>
<keyword evidence="2" id="KW-0813">Transport</keyword>
<evidence type="ECO:0008006" key="15">
    <source>
        <dbReference type="Google" id="ProtNLM"/>
    </source>
</evidence>
<dbReference type="InterPro" id="IPR027417">
    <property type="entry name" value="P-loop_NTPase"/>
</dbReference>
<feature type="transmembrane region" description="Helical" evidence="10">
    <location>
        <begin position="1423"/>
        <end position="1445"/>
    </location>
</feature>
<dbReference type="EMBL" id="JAHXZJ010000374">
    <property type="protein sequence ID" value="KAH0561478.1"/>
    <property type="molecule type" value="Genomic_DNA"/>
</dbReference>
<dbReference type="CDD" id="cd03250">
    <property type="entry name" value="ABCC_MRP_domain1"/>
    <property type="match status" value="1"/>
</dbReference>
<evidence type="ECO:0000256" key="4">
    <source>
        <dbReference type="ARBA" id="ARBA00022737"/>
    </source>
</evidence>
<feature type="region of interest" description="Disordered" evidence="9">
    <location>
        <begin position="1046"/>
        <end position="1067"/>
    </location>
</feature>